<gene>
    <name evidence="2" type="ORF">P7K49_011741</name>
</gene>
<comment type="caution">
    <text evidence="2">The sequence shown here is derived from an EMBL/GenBank/DDBJ whole genome shotgun (WGS) entry which is preliminary data.</text>
</comment>
<name>A0ABQ9VRK1_SAGOE</name>
<evidence type="ECO:0000313" key="2">
    <source>
        <dbReference type="EMBL" id="KAK2111994.1"/>
    </source>
</evidence>
<evidence type="ECO:0000313" key="3">
    <source>
        <dbReference type="Proteomes" id="UP001266305"/>
    </source>
</evidence>
<feature type="compositionally biased region" description="Low complexity" evidence="1">
    <location>
        <begin position="17"/>
        <end position="28"/>
    </location>
</feature>
<keyword evidence="3" id="KW-1185">Reference proteome</keyword>
<feature type="region of interest" description="Disordered" evidence="1">
    <location>
        <begin position="1"/>
        <end position="32"/>
    </location>
</feature>
<dbReference type="EMBL" id="JASSZA010000005">
    <property type="protein sequence ID" value="KAK2111994.1"/>
    <property type="molecule type" value="Genomic_DNA"/>
</dbReference>
<dbReference type="Proteomes" id="UP001266305">
    <property type="component" value="Unassembled WGS sequence"/>
</dbReference>
<proteinExistence type="predicted"/>
<accession>A0ABQ9VRK1</accession>
<reference evidence="2 3" key="1">
    <citation type="submission" date="2023-05" db="EMBL/GenBank/DDBJ databases">
        <title>B98-5 Cell Line De Novo Hybrid Assembly: An Optical Mapping Approach.</title>
        <authorList>
            <person name="Kananen K."/>
            <person name="Auerbach J.A."/>
            <person name="Kautto E."/>
            <person name="Blachly J.S."/>
        </authorList>
    </citation>
    <scope>NUCLEOTIDE SEQUENCE [LARGE SCALE GENOMIC DNA]</scope>
    <source>
        <strain evidence="2">B95-8</strain>
        <tissue evidence="2">Cell line</tissue>
    </source>
</reference>
<sequence>MPAKPEAAGTPRHRSLPTSTPSSSPSSPACWDTRKGSLVADLSTIEFSHRDPVYGTIWLQSKTGTECFSASTDGQIAGSPILCGPVAGPRKVGRGWGRQKLWGWGMQGLQVSQSPLLPPGHVVGHPKDK</sequence>
<evidence type="ECO:0000256" key="1">
    <source>
        <dbReference type="SAM" id="MobiDB-lite"/>
    </source>
</evidence>
<protein>
    <submittedName>
        <fullName evidence="2">Uncharacterized protein</fullName>
    </submittedName>
</protein>
<organism evidence="2 3">
    <name type="scientific">Saguinus oedipus</name>
    <name type="common">Cotton-top tamarin</name>
    <name type="synonym">Oedipomidas oedipus</name>
    <dbReference type="NCBI Taxonomy" id="9490"/>
    <lineage>
        <taxon>Eukaryota</taxon>
        <taxon>Metazoa</taxon>
        <taxon>Chordata</taxon>
        <taxon>Craniata</taxon>
        <taxon>Vertebrata</taxon>
        <taxon>Euteleostomi</taxon>
        <taxon>Mammalia</taxon>
        <taxon>Eutheria</taxon>
        <taxon>Euarchontoglires</taxon>
        <taxon>Primates</taxon>
        <taxon>Haplorrhini</taxon>
        <taxon>Platyrrhini</taxon>
        <taxon>Cebidae</taxon>
        <taxon>Callitrichinae</taxon>
        <taxon>Saguinus</taxon>
    </lineage>
</organism>